<dbReference type="InterPro" id="IPR021486">
    <property type="entry name" value="DUF3139"/>
</dbReference>
<dbReference type="AlphaFoldDB" id="A0A0V8GCD8"/>
<protein>
    <recommendedName>
        <fullName evidence="4">DUF3139 domain-containing protein</fullName>
    </recommendedName>
</protein>
<keyword evidence="1" id="KW-1133">Transmembrane helix</keyword>
<accession>A0A0V8GCD8</accession>
<reference evidence="2 3" key="1">
    <citation type="journal article" date="2015" name="Int. J. Syst. Evol. Microbiol.">
        <title>Exiguobacterium enclense sp. nov., isolated from sediment.</title>
        <authorList>
            <person name="Dastager S.G."/>
            <person name="Mawlankar R."/>
            <person name="Sonalkar V.V."/>
            <person name="Thorat M.N."/>
            <person name="Mual P."/>
            <person name="Verma A."/>
            <person name="Krishnamurthi S."/>
            <person name="Tang S.K."/>
            <person name="Li W.J."/>
        </authorList>
    </citation>
    <scope>NUCLEOTIDE SEQUENCE [LARGE SCALE GENOMIC DNA]</scope>
    <source>
        <strain evidence="2 3">NIO-1109</strain>
    </source>
</reference>
<organism evidence="2 3">
    <name type="scientific">Exiguobacterium indicum</name>
    <dbReference type="NCBI Taxonomy" id="296995"/>
    <lineage>
        <taxon>Bacteria</taxon>
        <taxon>Bacillati</taxon>
        <taxon>Bacillota</taxon>
        <taxon>Bacilli</taxon>
        <taxon>Bacillales</taxon>
        <taxon>Bacillales Family XII. Incertae Sedis</taxon>
        <taxon>Exiguobacterium</taxon>
    </lineage>
</organism>
<dbReference type="Proteomes" id="UP000053797">
    <property type="component" value="Unassembled WGS sequence"/>
</dbReference>
<evidence type="ECO:0000313" key="3">
    <source>
        <dbReference type="Proteomes" id="UP000053797"/>
    </source>
</evidence>
<feature type="transmembrane region" description="Helical" evidence="1">
    <location>
        <begin position="7"/>
        <end position="28"/>
    </location>
</feature>
<dbReference type="OrthoDB" id="9928102at2"/>
<evidence type="ECO:0000256" key="1">
    <source>
        <dbReference type="SAM" id="Phobius"/>
    </source>
</evidence>
<comment type="caution">
    <text evidence="2">The sequence shown here is derived from an EMBL/GenBank/DDBJ whole genome shotgun (WGS) entry which is preliminary data.</text>
</comment>
<dbReference type="Pfam" id="PF11337">
    <property type="entry name" value="DUF3139"/>
    <property type="match status" value="1"/>
</dbReference>
<proteinExistence type="predicted"/>
<evidence type="ECO:0008006" key="4">
    <source>
        <dbReference type="Google" id="ProtNLM"/>
    </source>
</evidence>
<keyword evidence="1" id="KW-0812">Transmembrane</keyword>
<keyword evidence="1" id="KW-0472">Membrane</keyword>
<sequence length="108" mass="12712">MNKEVRPLIYTLIVLVILITAYPTYLFVSKTMTEIKIEQMLVESGYDQDISKKETIFESKTGRYVSEIKYTNEPDYTYNYEIVEDHVLTTVYDQHHVEVIGSVQHELK</sequence>
<dbReference type="EMBL" id="LNQL01000006">
    <property type="protein sequence ID" value="KSU47858.1"/>
    <property type="molecule type" value="Genomic_DNA"/>
</dbReference>
<evidence type="ECO:0000313" key="2">
    <source>
        <dbReference type="EMBL" id="KSU47858.1"/>
    </source>
</evidence>
<name>A0A0V8GCD8_9BACL</name>
<dbReference type="RefSeq" id="WP_058265868.1">
    <property type="nucleotide sequence ID" value="NZ_FMYN01000006.1"/>
</dbReference>
<gene>
    <name evidence="2" type="ORF">AS033_14445</name>
</gene>